<dbReference type="GO" id="GO:0004566">
    <property type="term" value="F:beta-glucuronidase activity"/>
    <property type="evidence" value="ECO:0007669"/>
    <property type="project" value="TreeGrafter"/>
</dbReference>
<keyword evidence="4" id="KW-0732">Signal</keyword>
<dbReference type="Gene3D" id="3.20.20.80">
    <property type="entry name" value="Glycosidases"/>
    <property type="match status" value="1"/>
</dbReference>
<name>A0A835UMM1_VANPL</name>
<dbReference type="AlphaFoldDB" id="A0A835UMM1"/>
<evidence type="ECO:0008006" key="13">
    <source>
        <dbReference type="Google" id="ProtNLM"/>
    </source>
</evidence>
<keyword evidence="8" id="KW-0458">Lysosome</keyword>
<dbReference type="OrthoDB" id="726732at2759"/>
<dbReference type="InterPro" id="IPR017853">
    <property type="entry name" value="GH"/>
</dbReference>
<comment type="caution">
    <text evidence="11">The sequence shown here is derived from an EMBL/GenBank/DDBJ whole genome shotgun (WGS) entry which is preliminary data.</text>
</comment>
<accession>A0A835UMM1</accession>
<comment type="function">
    <text evidence="10">Endoglycosidase which is a cell surface and extracellular matrix-degrading enzyme. Cleaves heparan sulfate proteoglycans (HSPGs) into heparan sulfate side chains and core proteoglycans.</text>
</comment>
<evidence type="ECO:0000256" key="6">
    <source>
        <dbReference type="ARBA" id="ARBA00023136"/>
    </source>
</evidence>
<evidence type="ECO:0000256" key="7">
    <source>
        <dbReference type="ARBA" id="ARBA00023180"/>
    </source>
</evidence>
<evidence type="ECO:0000256" key="5">
    <source>
        <dbReference type="ARBA" id="ARBA00022801"/>
    </source>
</evidence>
<dbReference type="FunFam" id="3.20.20.80:FF:000023">
    <property type="entry name" value="heparanase-like protein 3"/>
    <property type="match status" value="1"/>
</dbReference>
<dbReference type="SUPFAM" id="SSF51445">
    <property type="entry name" value="(Trans)glycosidases"/>
    <property type="match status" value="1"/>
</dbReference>
<evidence type="ECO:0000256" key="3">
    <source>
        <dbReference type="ARBA" id="ARBA00022525"/>
    </source>
</evidence>
<keyword evidence="3" id="KW-0964">Secreted</keyword>
<evidence type="ECO:0000313" key="12">
    <source>
        <dbReference type="Proteomes" id="UP000639772"/>
    </source>
</evidence>
<evidence type="ECO:0000256" key="1">
    <source>
        <dbReference type="ARBA" id="ARBA00004613"/>
    </source>
</evidence>
<evidence type="ECO:0000256" key="8">
    <source>
        <dbReference type="ARBA" id="ARBA00023228"/>
    </source>
</evidence>
<dbReference type="InterPro" id="IPR005199">
    <property type="entry name" value="Glyco_hydro_79"/>
</dbReference>
<evidence type="ECO:0000256" key="4">
    <source>
        <dbReference type="ARBA" id="ARBA00022729"/>
    </source>
</evidence>
<proteinExistence type="inferred from homology"/>
<comment type="similarity">
    <text evidence="2">Belongs to the glycosyl hydrolase 79 family.</text>
</comment>
<dbReference type="GO" id="GO:0009505">
    <property type="term" value="C:plant-type cell wall"/>
    <property type="evidence" value="ECO:0007669"/>
    <property type="project" value="TreeGrafter"/>
</dbReference>
<dbReference type="PANTHER" id="PTHR14363">
    <property type="entry name" value="HEPARANASE-RELATED"/>
    <property type="match status" value="1"/>
</dbReference>
<evidence type="ECO:0000256" key="2">
    <source>
        <dbReference type="ARBA" id="ARBA00009800"/>
    </source>
</evidence>
<dbReference type="GO" id="GO:0005765">
    <property type="term" value="C:lysosomal membrane"/>
    <property type="evidence" value="ECO:0007669"/>
    <property type="project" value="UniProtKB-SubCell"/>
</dbReference>
<evidence type="ECO:0000256" key="10">
    <source>
        <dbReference type="ARBA" id="ARBA00055929"/>
    </source>
</evidence>
<keyword evidence="7" id="KW-0325">Glycoprotein</keyword>
<keyword evidence="5" id="KW-0378">Hydrolase</keyword>
<organism evidence="11 12">
    <name type="scientific">Vanilla planifolia</name>
    <name type="common">Vanilla</name>
    <dbReference type="NCBI Taxonomy" id="51239"/>
    <lineage>
        <taxon>Eukaryota</taxon>
        <taxon>Viridiplantae</taxon>
        <taxon>Streptophyta</taxon>
        <taxon>Embryophyta</taxon>
        <taxon>Tracheophyta</taxon>
        <taxon>Spermatophyta</taxon>
        <taxon>Magnoliopsida</taxon>
        <taxon>Liliopsida</taxon>
        <taxon>Asparagales</taxon>
        <taxon>Orchidaceae</taxon>
        <taxon>Vanilloideae</taxon>
        <taxon>Vanilleae</taxon>
        <taxon>Vanilla</taxon>
    </lineage>
</organism>
<gene>
    <name evidence="11" type="ORF">HPP92_019130</name>
</gene>
<comment type="subcellular location">
    <subcellularLocation>
        <location evidence="9">Lysosome membrane</location>
        <topology evidence="9">Peripheral membrane protein</topology>
    </subcellularLocation>
    <subcellularLocation>
        <location evidence="1">Secreted</location>
    </subcellularLocation>
</comment>
<dbReference type="Proteomes" id="UP000639772">
    <property type="component" value="Chromosome 10"/>
</dbReference>
<dbReference type="GO" id="GO:0005576">
    <property type="term" value="C:extracellular region"/>
    <property type="evidence" value="ECO:0007669"/>
    <property type="project" value="UniProtKB-SubCell"/>
</dbReference>
<keyword evidence="6" id="KW-0472">Membrane</keyword>
<dbReference type="PANTHER" id="PTHR14363:SF13">
    <property type="entry name" value="OS07G0598400 PROTEIN"/>
    <property type="match status" value="1"/>
</dbReference>
<evidence type="ECO:0000313" key="11">
    <source>
        <dbReference type="EMBL" id="KAG0464966.1"/>
    </source>
</evidence>
<protein>
    <recommendedName>
        <fullName evidence="13">Heparanase-like protein 2</fullName>
    </recommendedName>
</protein>
<sequence>MEDGPKDLKNPILTNAIKAFSTLRIRLGGSLQDQVIYKVGEKSPLCHRFIKLKNATKGLFGFSSGCLRMSRWDKLNEVLSKFGVVITFGLNALYGRMKASDGLYIGDWDSSNTREFINYTITRKYKIDSWEFGNELSGRGIGARVDADQYGKDLVTLKVLIDELYQNSSSKPKILAPGGFYEKAWYDKMLQTSGSGVVDGVTHHIYNLGGGDDQGIVRKILDPFYLDYIVQTFKNVALTIKSFGPWSSAWVGEAGGSFNSGAKDVSNTFVNSLWYLDQLGIASVFGHKVYCRQALIGGNYALLDTTTFEPNPDYYR</sequence>
<dbReference type="EMBL" id="JADCNM010000010">
    <property type="protein sequence ID" value="KAG0464966.1"/>
    <property type="molecule type" value="Genomic_DNA"/>
</dbReference>
<evidence type="ECO:0000256" key="9">
    <source>
        <dbReference type="ARBA" id="ARBA00023765"/>
    </source>
</evidence>
<dbReference type="Pfam" id="PF03662">
    <property type="entry name" value="Glyco_hydro_79n"/>
    <property type="match status" value="1"/>
</dbReference>
<reference evidence="11 12" key="1">
    <citation type="journal article" date="2020" name="Nat. Food">
        <title>A phased Vanilla planifolia genome enables genetic improvement of flavour and production.</title>
        <authorList>
            <person name="Hasing T."/>
            <person name="Tang H."/>
            <person name="Brym M."/>
            <person name="Khazi F."/>
            <person name="Huang T."/>
            <person name="Chambers A.H."/>
        </authorList>
    </citation>
    <scope>NUCLEOTIDE SEQUENCE [LARGE SCALE GENOMIC DNA]</scope>
    <source>
        <tissue evidence="11">Leaf</tissue>
    </source>
</reference>